<name>A0A166BSN2_9AGAM</name>
<evidence type="ECO:0000313" key="2">
    <source>
        <dbReference type="EMBL" id="KZP12934.1"/>
    </source>
</evidence>
<accession>A0A166BSN2</accession>
<organism evidence="2">
    <name type="scientific">Athelia psychrophila</name>
    <dbReference type="NCBI Taxonomy" id="1759441"/>
    <lineage>
        <taxon>Eukaryota</taxon>
        <taxon>Fungi</taxon>
        <taxon>Dikarya</taxon>
        <taxon>Basidiomycota</taxon>
        <taxon>Agaricomycotina</taxon>
        <taxon>Agaricomycetes</taxon>
        <taxon>Agaricomycetidae</taxon>
        <taxon>Atheliales</taxon>
        <taxon>Atheliaceae</taxon>
        <taxon>Athelia</taxon>
    </lineage>
</organism>
<feature type="region of interest" description="Disordered" evidence="1">
    <location>
        <begin position="44"/>
        <end position="69"/>
    </location>
</feature>
<dbReference type="EMBL" id="KV417640">
    <property type="protein sequence ID" value="KZP12934.1"/>
    <property type="molecule type" value="Genomic_DNA"/>
</dbReference>
<dbReference type="OrthoDB" id="3307055at2759"/>
<feature type="region of interest" description="Disordered" evidence="1">
    <location>
        <begin position="201"/>
        <end position="225"/>
    </location>
</feature>
<gene>
    <name evidence="2" type="ORF">FIBSPDRAFT_1049750</name>
</gene>
<feature type="compositionally biased region" description="Low complexity" evidence="1">
    <location>
        <begin position="11"/>
        <end position="28"/>
    </location>
</feature>
<protein>
    <submittedName>
        <fullName evidence="2">Uncharacterized protein</fullName>
    </submittedName>
</protein>
<evidence type="ECO:0000256" key="1">
    <source>
        <dbReference type="SAM" id="MobiDB-lite"/>
    </source>
</evidence>
<sequence>MTDDTRLSLFSAGSSSRTHSIRSSTTSATTLSNSEFSFGYNHSNASSGLTTPVDPSFTRSTSPAGSSHFKPLSPSAIVSSESYFGFLPPSAIAPRDITPHRPLSPPAIDIDIVPRDITPRRPLPPPSPIIVAREIAPKPLPPPPLVLPAKDSDLLNLILALQSLNRSMTILNSSLGSLNEDMTVIEAMLITRELLEQDLAQGQPDAGGEGHDDHEHEHDPARFAGSKKYLRHLYQKYAPRPTSVSHTPGLPHPETPKFAHLRELRLLQSP</sequence>
<reference evidence="2" key="1">
    <citation type="journal article" date="2016" name="Mol. Biol. Evol.">
        <title>Comparative Genomics of Early-Diverging Mushroom-Forming Fungi Provides Insights into the Origins of Lignocellulose Decay Capabilities.</title>
        <authorList>
            <person name="Nagy L.G."/>
            <person name="Riley R."/>
            <person name="Tritt A."/>
            <person name="Adam C."/>
            <person name="Daum C."/>
            <person name="Floudas D."/>
            <person name="Sun H."/>
            <person name="Yadav J.S."/>
            <person name="Pangilinan J."/>
            <person name="Larsson K.H."/>
            <person name="Matsuura K."/>
            <person name="Barry K."/>
            <person name="Labutti K."/>
            <person name="Kuo R."/>
            <person name="Ohm R.A."/>
            <person name="Bhattacharya S.S."/>
            <person name="Shirouzu T."/>
            <person name="Yoshinaga Y."/>
            <person name="Martin F.M."/>
            <person name="Grigoriev I.V."/>
            <person name="Hibbett D.S."/>
        </authorList>
    </citation>
    <scope>NUCLEOTIDE SEQUENCE [LARGE SCALE GENOMIC DNA]</scope>
    <source>
        <strain evidence="2">CBS 109695</strain>
    </source>
</reference>
<dbReference type="AlphaFoldDB" id="A0A166BSN2"/>
<proteinExistence type="predicted"/>
<feature type="region of interest" description="Disordered" evidence="1">
    <location>
        <begin position="238"/>
        <end position="257"/>
    </location>
</feature>
<feature type="compositionally biased region" description="Basic and acidic residues" evidence="1">
    <location>
        <begin position="208"/>
        <end position="221"/>
    </location>
</feature>
<feature type="region of interest" description="Disordered" evidence="1">
    <location>
        <begin position="1"/>
        <end position="28"/>
    </location>
</feature>